<protein>
    <submittedName>
        <fullName evidence="1">TIGR00725 family protein</fullName>
    </submittedName>
</protein>
<organism evidence="1 2">
    <name type="scientific">Candidatus Edwardsbacteria bacterium GWF2_54_11</name>
    <dbReference type="NCBI Taxonomy" id="1817851"/>
    <lineage>
        <taxon>Bacteria</taxon>
        <taxon>Candidatus Edwardsiibacteriota</taxon>
    </lineage>
</organism>
<name>A0A1F5RFT0_9BACT</name>
<dbReference type="GO" id="GO:0005829">
    <property type="term" value="C:cytosol"/>
    <property type="evidence" value="ECO:0007669"/>
    <property type="project" value="TreeGrafter"/>
</dbReference>
<dbReference type="EMBL" id="MFFM01000020">
    <property type="protein sequence ID" value="OGF13357.1"/>
    <property type="molecule type" value="Genomic_DNA"/>
</dbReference>
<dbReference type="Pfam" id="PF18306">
    <property type="entry name" value="LDcluster4"/>
    <property type="match status" value="1"/>
</dbReference>
<dbReference type="NCBIfam" id="TIGR00725">
    <property type="entry name" value="TIGR00725 family protein"/>
    <property type="match status" value="1"/>
</dbReference>
<accession>A0A1F5RFT0</accession>
<gene>
    <name evidence="1" type="ORF">A2024_00095</name>
</gene>
<dbReference type="PANTHER" id="PTHR43393">
    <property type="entry name" value="CYTOKININ RIBOSIDE 5'-MONOPHOSPHATE PHOSPHORIBOHYDROLASE"/>
    <property type="match status" value="1"/>
</dbReference>
<reference evidence="1 2" key="1">
    <citation type="journal article" date="2016" name="Nat. Commun.">
        <title>Thousands of microbial genomes shed light on interconnected biogeochemical processes in an aquifer system.</title>
        <authorList>
            <person name="Anantharaman K."/>
            <person name="Brown C.T."/>
            <person name="Hug L.A."/>
            <person name="Sharon I."/>
            <person name="Castelle C.J."/>
            <person name="Probst A.J."/>
            <person name="Thomas B.C."/>
            <person name="Singh A."/>
            <person name="Wilkins M.J."/>
            <person name="Karaoz U."/>
            <person name="Brodie E.L."/>
            <person name="Williams K.H."/>
            <person name="Hubbard S.S."/>
            <person name="Banfield J.F."/>
        </authorList>
    </citation>
    <scope>NUCLEOTIDE SEQUENCE [LARGE SCALE GENOMIC DNA]</scope>
</reference>
<dbReference type="InterPro" id="IPR052341">
    <property type="entry name" value="LOG_family_nucleotidases"/>
</dbReference>
<proteinExistence type="predicted"/>
<evidence type="ECO:0000313" key="1">
    <source>
        <dbReference type="EMBL" id="OGF13357.1"/>
    </source>
</evidence>
<dbReference type="PANTHER" id="PTHR43393:SF3">
    <property type="entry name" value="LYSINE DECARBOXYLASE-LIKE PROTEIN"/>
    <property type="match status" value="1"/>
</dbReference>
<dbReference type="Proteomes" id="UP000177230">
    <property type="component" value="Unassembled WGS sequence"/>
</dbReference>
<sequence length="155" mass="15723">MDSRIRIGVIGASSCSAKLAQAAYTVGKLIAQSGAILICGGMGGVMEAACRGAVEAGGMTVGILPGSSAKDGNEYLTVPVVTGLGYARNSIVVQSAQVLIAIGGKYGTLSELAYAAGFGIPVVGLSTWKIRAPIKHVKTPEEAVRMALKMVGNKI</sequence>
<evidence type="ECO:0000313" key="2">
    <source>
        <dbReference type="Proteomes" id="UP000177230"/>
    </source>
</evidence>
<dbReference type="Gene3D" id="3.40.50.450">
    <property type="match status" value="1"/>
</dbReference>
<dbReference type="InterPro" id="IPR005268">
    <property type="entry name" value="CHP00725"/>
</dbReference>
<dbReference type="SUPFAM" id="SSF102405">
    <property type="entry name" value="MCP/YpsA-like"/>
    <property type="match status" value="1"/>
</dbReference>
<dbReference type="AlphaFoldDB" id="A0A1F5RFT0"/>
<dbReference type="InterPro" id="IPR041164">
    <property type="entry name" value="LDcluster4"/>
</dbReference>
<comment type="caution">
    <text evidence="1">The sequence shown here is derived from an EMBL/GenBank/DDBJ whole genome shotgun (WGS) entry which is preliminary data.</text>
</comment>